<keyword evidence="1" id="KW-0175">Coiled coil</keyword>
<proteinExistence type="predicted"/>
<protein>
    <submittedName>
        <fullName evidence="2">Uncharacterized protein</fullName>
    </submittedName>
</protein>
<dbReference type="EMBL" id="HBEO01009752">
    <property type="protein sequence ID" value="CAD8477428.1"/>
    <property type="molecule type" value="Transcribed_RNA"/>
</dbReference>
<organism evidence="2">
    <name type="scientific">Hanusia phi</name>
    <dbReference type="NCBI Taxonomy" id="3032"/>
    <lineage>
        <taxon>Eukaryota</taxon>
        <taxon>Cryptophyceae</taxon>
        <taxon>Pyrenomonadales</taxon>
        <taxon>Geminigeraceae</taxon>
        <taxon>Hanusia</taxon>
    </lineage>
</organism>
<evidence type="ECO:0000256" key="1">
    <source>
        <dbReference type="SAM" id="Coils"/>
    </source>
</evidence>
<accession>A0A7S0E9A3</accession>
<gene>
    <name evidence="2" type="ORF">HPHI1048_LOCUS6851</name>
</gene>
<feature type="coiled-coil region" evidence="1">
    <location>
        <begin position="24"/>
        <end position="109"/>
    </location>
</feature>
<sequence>MEQAKSLQQLQDADSRISELLGLQHALQGDLRNSQETIAELRKELQDANEKVKEKDHTCEILRRQLHAGPVKGSSRSGRDIIRGLEIQLKMAREEIARLSVSKQDEKNQWALPMISFDENFFKNFTDISLLPVSLGPEASPQKIESQPRSTEDSANISEFAVTSLREHNSYLQGKVKAQEMLIADLKARLGLPGTVATSL</sequence>
<reference evidence="2" key="1">
    <citation type="submission" date="2021-01" db="EMBL/GenBank/DDBJ databases">
        <authorList>
            <person name="Corre E."/>
            <person name="Pelletier E."/>
            <person name="Niang G."/>
            <person name="Scheremetjew M."/>
            <person name="Finn R."/>
            <person name="Kale V."/>
            <person name="Holt S."/>
            <person name="Cochrane G."/>
            <person name="Meng A."/>
            <person name="Brown T."/>
            <person name="Cohen L."/>
        </authorList>
    </citation>
    <scope>NUCLEOTIDE SEQUENCE</scope>
    <source>
        <strain evidence="2">CCMP325</strain>
    </source>
</reference>
<dbReference type="AlphaFoldDB" id="A0A7S0E9A3"/>
<name>A0A7S0E9A3_9CRYP</name>
<evidence type="ECO:0000313" key="2">
    <source>
        <dbReference type="EMBL" id="CAD8477428.1"/>
    </source>
</evidence>